<keyword evidence="1" id="KW-0547">Nucleotide-binding</keyword>
<dbReference type="EMBL" id="JACCAC010000001">
    <property type="protein sequence ID" value="NYG54841.1"/>
    <property type="molecule type" value="Genomic_DNA"/>
</dbReference>
<dbReference type="GO" id="GO:0016874">
    <property type="term" value="F:ligase activity"/>
    <property type="evidence" value="ECO:0007669"/>
    <property type="project" value="UniProtKB-KW"/>
</dbReference>
<evidence type="ECO:0000313" key="3">
    <source>
        <dbReference type="EMBL" id="NYG54841.1"/>
    </source>
</evidence>
<evidence type="ECO:0000313" key="4">
    <source>
        <dbReference type="Proteomes" id="UP000544110"/>
    </source>
</evidence>
<dbReference type="Gene3D" id="3.30.470.20">
    <property type="entry name" value="ATP-grasp fold, B domain"/>
    <property type="match status" value="1"/>
</dbReference>
<keyword evidence="1" id="KW-0067">ATP-binding</keyword>
<sequence length="294" mass="31489">MSDDVLLATCALLPDGETGGELLLRALAAEGLDARWVRWDDETVAWGDAALVAARSTWDYQRRVAEFLAWARRVEAEGRLLNGAEVFAWNTDKAYLLELEAAGLPVVPSRLLDERTLVEGLTAALDTWGEVLVKPRTGAGGVGVVVCDSLRDERLEGLVAAPWLVQPVVPAVRTEGETSVYVLDGRVVAQVDKRPAGGEVRVHELYGGSSRRTEPTDEAAAVAARAVEVATALPGLARDGAAPDLAYARVDLMRWEGALVVSELELIEPGLYLDVVPEVATSFAALVRARLDAA</sequence>
<dbReference type="SUPFAM" id="SSF56059">
    <property type="entry name" value="Glutathione synthetase ATP-binding domain-like"/>
    <property type="match status" value="1"/>
</dbReference>
<protein>
    <submittedName>
        <fullName evidence="3">Glutathione synthase/RimK-type ligase-like ATP-grasp enzyme</fullName>
    </submittedName>
</protein>
<dbReference type="GO" id="GO:0005524">
    <property type="term" value="F:ATP binding"/>
    <property type="evidence" value="ECO:0007669"/>
    <property type="project" value="UniProtKB-UniRule"/>
</dbReference>
<organism evidence="3 4">
    <name type="scientific">Nocardioides perillae</name>
    <dbReference type="NCBI Taxonomy" id="1119534"/>
    <lineage>
        <taxon>Bacteria</taxon>
        <taxon>Bacillati</taxon>
        <taxon>Actinomycetota</taxon>
        <taxon>Actinomycetes</taxon>
        <taxon>Propionibacteriales</taxon>
        <taxon>Nocardioidaceae</taxon>
        <taxon>Nocardioides</taxon>
    </lineage>
</organism>
<name>A0A7Y9RT91_9ACTN</name>
<dbReference type="GO" id="GO:0046872">
    <property type="term" value="F:metal ion binding"/>
    <property type="evidence" value="ECO:0007669"/>
    <property type="project" value="InterPro"/>
</dbReference>
<evidence type="ECO:0000259" key="2">
    <source>
        <dbReference type="PROSITE" id="PS50975"/>
    </source>
</evidence>
<evidence type="ECO:0000256" key="1">
    <source>
        <dbReference type="PROSITE-ProRule" id="PRU00409"/>
    </source>
</evidence>
<dbReference type="Proteomes" id="UP000544110">
    <property type="component" value="Unassembled WGS sequence"/>
</dbReference>
<dbReference type="PANTHER" id="PTHR39217:SF1">
    <property type="entry name" value="GLUTATHIONE SYNTHETASE"/>
    <property type="match status" value="1"/>
</dbReference>
<dbReference type="PANTHER" id="PTHR39217">
    <property type="match status" value="1"/>
</dbReference>
<accession>A0A7Y9RT91</accession>
<feature type="domain" description="ATP-grasp" evidence="2">
    <location>
        <begin position="96"/>
        <end position="292"/>
    </location>
</feature>
<keyword evidence="4" id="KW-1185">Reference proteome</keyword>
<dbReference type="InterPro" id="IPR053191">
    <property type="entry name" value="DcsG_Biosynth_Enzyme"/>
</dbReference>
<proteinExistence type="predicted"/>
<reference evidence="3 4" key="1">
    <citation type="submission" date="2020-07" db="EMBL/GenBank/DDBJ databases">
        <title>Sequencing the genomes of 1000 actinobacteria strains.</title>
        <authorList>
            <person name="Klenk H.-P."/>
        </authorList>
    </citation>
    <scope>NUCLEOTIDE SEQUENCE [LARGE SCALE GENOMIC DNA]</scope>
    <source>
        <strain evidence="3 4">DSM 24552</strain>
    </source>
</reference>
<gene>
    <name evidence="3" type="ORF">BJ989_001145</name>
</gene>
<dbReference type="PROSITE" id="PS50975">
    <property type="entry name" value="ATP_GRASP"/>
    <property type="match status" value="1"/>
</dbReference>
<comment type="caution">
    <text evidence="3">The sequence shown here is derived from an EMBL/GenBank/DDBJ whole genome shotgun (WGS) entry which is preliminary data.</text>
</comment>
<keyword evidence="3" id="KW-0436">Ligase</keyword>
<dbReference type="RefSeq" id="WP_179517389.1">
    <property type="nucleotide sequence ID" value="NZ_JACCAC010000001.1"/>
</dbReference>
<dbReference type="AlphaFoldDB" id="A0A7Y9RT91"/>
<dbReference type="InterPro" id="IPR011761">
    <property type="entry name" value="ATP-grasp"/>
</dbReference>